<evidence type="ECO:0000259" key="1">
    <source>
        <dbReference type="Pfam" id="PF14278"/>
    </source>
</evidence>
<dbReference type="STRING" id="157463.GCA_001047075_00246"/>
<proteinExistence type="predicted"/>
<evidence type="ECO:0000313" key="3">
    <source>
        <dbReference type="Proteomes" id="UP000253891"/>
    </source>
</evidence>
<dbReference type="RefSeq" id="WP_061992741.1">
    <property type="nucleotide sequence ID" value="NZ_DF967986.1"/>
</dbReference>
<dbReference type="Proteomes" id="UP000253891">
    <property type="component" value="Unassembled WGS sequence"/>
</dbReference>
<dbReference type="Pfam" id="PF14278">
    <property type="entry name" value="TetR_C_8"/>
    <property type="match status" value="1"/>
</dbReference>
<dbReference type="PANTHER" id="PTHR43479:SF11">
    <property type="entry name" value="ACREF_ENVCD OPERON REPRESSOR-RELATED"/>
    <property type="match status" value="1"/>
</dbReference>
<dbReference type="PANTHER" id="PTHR43479">
    <property type="entry name" value="ACREF/ENVCD OPERON REPRESSOR-RELATED"/>
    <property type="match status" value="1"/>
</dbReference>
<reference evidence="2 3" key="1">
    <citation type="journal article" date="2015" name="BMC Genomics">
        <title>Comparative genomics of Fructobacillus spp. and Leuconostoc spp. reveals niche-specific evolution of Fructobacillus spp.</title>
        <authorList>
            <person name="Endo A."/>
            <person name="Tanizawa Y."/>
            <person name="Tanaka N."/>
            <person name="Maeno S."/>
            <person name="Kumar H."/>
            <person name="Shiwa Y."/>
            <person name="Okada S."/>
            <person name="Yoshikawa H."/>
            <person name="Dicks L."/>
            <person name="Nakagawa J."/>
            <person name="Arita M."/>
        </authorList>
    </citation>
    <scope>NUCLEOTIDE SEQUENCE [LARGE SCALE GENOMIC DNA]</scope>
    <source>
        <strain evidence="2 3">JCM 12225</strain>
    </source>
</reference>
<name>A0A0K8MFN3_9LACO</name>
<sequence length="188" mass="22303">MKHSQVENARVKEKIVDGFFMQLEHQPFSEIRVSQLIKSAEVARVSYYRNFDSIEDILDFYLTCFIIKQHKKEHEKNPNHEITENTSWNRIRDSFIAFKMEAERFTLLINRGLSSHIYEFYIQLAEEIKAKHMPNFKPEYKHVFVYGATFHVLMTWLVNGTEESPEEMADFLIKSLPVDFLPHSSQPD</sequence>
<evidence type="ECO:0000313" key="2">
    <source>
        <dbReference type="EMBL" id="GAO99320.1"/>
    </source>
</evidence>
<protein>
    <submittedName>
        <fullName evidence="2">Transcriptional regulator, TetR family</fullName>
    </submittedName>
</protein>
<feature type="domain" description="Transcriptional regulator TetR C-terminal Firmicutes type" evidence="1">
    <location>
        <begin position="111"/>
        <end position="174"/>
    </location>
</feature>
<dbReference type="InterPro" id="IPR039532">
    <property type="entry name" value="TetR_C_Firmicutes"/>
</dbReference>
<gene>
    <name evidence="2" type="ORF">FFIC_091480</name>
</gene>
<organism evidence="2 3">
    <name type="scientific">Fructobacillus ficulneus</name>
    <dbReference type="NCBI Taxonomy" id="157463"/>
    <lineage>
        <taxon>Bacteria</taxon>
        <taxon>Bacillati</taxon>
        <taxon>Bacillota</taxon>
        <taxon>Bacilli</taxon>
        <taxon>Lactobacillales</taxon>
        <taxon>Lactobacillaceae</taxon>
        <taxon>Fructobacillus</taxon>
    </lineage>
</organism>
<dbReference type="EMBL" id="DF967986">
    <property type="protein sequence ID" value="GAO99320.1"/>
    <property type="molecule type" value="Genomic_DNA"/>
</dbReference>
<keyword evidence="3" id="KW-1185">Reference proteome</keyword>
<dbReference type="InterPro" id="IPR050624">
    <property type="entry name" value="HTH-type_Tx_Regulator"/>
</dbReference>
<dbReference type="OrthoDB" id="9810250at2"/>
<dbReference type="SUPFAM" id="SSF46689">
    <property type="entry name" value="Homeodomain-like"/>
    <property type="match status" value="1"/>
</dbReference>
<dbReference type="AlphaFoldDB" id="A0A0K8MFN3"/>
<accession>A0A0K8MFN3</accession>
<dbReference type="Gene3D" id="1.10.357.10">
    <property type="entry name" value="Tetracycline Repressor, domain 2"/>
    <property type="match status" value="1"/>
</dbReference>
<dbReference type="InterPro" id="IPR009057">
    <property type="entry name" value="Homeodomain-like_sf"/>
</dbReference>